<evidence type="ECO:0000259" key="1">
    <source>
        <dbReference type="Pfam" id="PF21031"/>
    </source>
</evidence>
<reference evidence="2 3" key="2">
    <citation type="journal article" date="2013" name="PLoS ONE">
        <title>Whole genome mapping and re-organization of the nuclear and mitochondrial genomes of Babesia microti isolates.</title>
        <authorList>
            <person name="Cornillot E."/>
            <person name="Dassouli A."/>
            <person name="Garg A."/>
            <person name="Pachikara N."/>
            <person name="Randazzo S."/>
            <person name="Depoix D."/>
            <person name="Carcy B."/>
            <person name="Delbecq S."/>
            <person name="Frutos R."/>
            <person name="Silva J.C."/>
            <person name="Sutton R."/>
            <person name="Krause P.J."/>
            <person name="Mamoun C.B."/>
        </authorList>
    </citation>
    <scope>NUCLEOTIDE SEQUENCE [LARGE SCALE GENOMIC DNA]</scope>
    <source>
        <strain evidence="2 3">RI</strain>
    </source>
</reference>
<dbReference type="InterPro" id="IPR036322">
    <property type="entry name" value="WD40_repeat_dom_sf"/>
</dbReference>
<reference evidence="2 3" key="1">
    <citation type="journal article" date="2012" name="Nucleic Acids Res.">
        <title>Sequencing of the smallest Apicomplexan genome from the human pathogen Babesia microti.</title>
        <authorList>
            <person name="Cornillot E."/>
            <person name="Hadj-Kaddour K."/>
            <person name="Dassouli A."/>
            <person name="Noel B."/>
            <person name="Ranwez V."/>
            <person name="Vacherie B."/>
            <person name="Augagneur Y."/>
            <person name="Bres V."/>
            <person name="Duclos A."/>
            <person name="Randazzo S."/>
            <person name="Carcy B."/>
            <person name="Debierre-Grockiego F."/>
            <person name="Delbecq S."/>
            <person name="Moubri-Menage K."/>
            <person name="Shams-Eldin H."/>
            <person name="Usmani-Brown S."/>
            <person name="Bringaud F."/>
            <person name="Wincker P."/>
            <person name="Vivares C.P."/>
            <person name="Schwarz R.T."/>
            <person name="Schetters T.P."/>
            <person name="Krause P.J."/>
            <person name="Gorenflot A."/>
            <person name="Berry V."/>
            <person name="Barbe V."/>
            <person name="Ben Mamoun C."/>
        </authorList>
    </citation>
    <scope>NUCLEOTIDE SEQUENCE [LARGE SCALE GENOMIC DNA]</scope>
    <source>
        <strain evidence="2 3">RI</strain>
    </source>
</reference>
<dbReference type="VEuPathDB" id="PiroplasmaDB:BMR1_01G00240"/>
<dbReference type="SUPFAM" id="SSF50998">
    <property type="entry name" value="Quinoprotein alcohol dehydrogenase-like"/>
    <property type="match status" value="1"/>
</dbReference>
<dbReference type="RefSeq" id="XP_012647131.1">
    <property type="nucleotide sequence ID" value="XM_012791677.1"/>
</dbReference>
<gene>
    <name evidence="2" type="ORF">BMR1_01G00240</name>
</gene>
<evidence type="ECO:0000313" key="2">
    <source>
        <dbReference type="EMBL" id="CCF72522.1"/>
    </source>
</evidence>
<sequence length="1377" mass="155076">MRNPMIGVVGLVHGGCVNSVTCLAINSNFDTIVTGSDEGLIVLWQAQMLRRIDSDGLKDFAIKIFPTSISVTSRFPATTPILDVCFVASPLPNTHLGIRENLASLHGDNSICIWSMIDARCIARVNSTFKLDRLAVLADRRFLAAFGQGIHILDTWNLEIIANLHTVQPILDLACTQHPQLHSVTAWPKQKQLICAITNGELNCWDVTDSCKTKHSPLSKTEYTLNCELSDTQAQLNDYNNTINKVKIPLISVSINNKTGKIGLKNQICVSTNLIFAISGPRITVWITSNSNNELYPLMDFLNPDINNNSNFTSNSNWLYIQLIDLSKLQNLSGNDDMYCNFMETYKTALVACNDQNKVYCYILPEHTSIYDEYTRFHSLVKATYVGEFTKNVYNPTTVPIFITRGFITNCIVKNDGYENCCLNFTAILANSQGIFVQHFIKIVDGINDMDYGLEMVYSMENILPKPPSSVIKLSAMATFKVNNSSYIAYCLANGSVCCIGRNGIIKLQSPKTLLDFVTTNNKITLRHRILYHFHTKCTSNDLNPVSNGSTAYVKHILSVNDHLILTDSYTTCVYKFSDEIYPVFLTSGWHAHKIASVHPVIVPMGSLIRQSLDHFATVDFSGRIIIWYLLSSNTCLTYYGELPSSHYMLERAGVRNIHKIVLDEARSLAIIITLKRVLIWSLETKSLISNESKWKYITFFRSKNKSGSTSNVTDPFTSLVPQIKRVVYGSNINIDGSNYRGSSKNGFKFSVPRYHNVLFCKDLFKDESLNSGGGITCANLQLKGRGNRLTRLSIIASTITSQMAWLVSLETFPVKFLPCTLGGFWITMHLTLSIAQRYKEKCEQRRILETPDIRLSIYSVRSSHLCNLLDLSHTPYNLYKTTKEYFGKLYNTVQLGPDIDRIWLLGHYVLIGSLPGQTIDLIIMGRKAEHLLRKLFSSFNDTLSVHAMALLLGIIMTTRFYIQKLKVLSYPPSIYVIDKWTYNYLLTHKIQDKLLVSDMEKMEIITITEEDAENLKKLPRTDSFRSKKTISTGALHAGLTPQFPITDLACMLLSILVYEKPVIASNTFAYIDNPATTFGSPCDTGNSNRVFLGEEIFIIAVRLLGCKIFCYTECFNRLPPTIPPFNGFVKINHMELFTRLLTCLFPLLPFGSCGGLAGNIVNNVMLGYPHTIIGIKNEFKRIITASAIHSPDTLSNSLHFAQLSSHFVAEIIHHLLAHDLIRPETLHLYAYYIVTTLTTGKEIKKFLFGFPMISLHGDVIAFGYTNGNIHLYNTCNGQLIKELFAHDSAVACLVLDSSGENIAAYQHQEPALHVWKVSSYNFFKSFTASTSMHRKLELKRLQGDFNEGLEGVKIQFKSKDEWFLHREDGRAYIVRG</sequence>
<organism evidence="2 3">
    <name type="scientific">Babesia microti (strain RI)</name>
    <dbReference type="NCBI Taxonomy" id="1133968"/>
    <lineage>
        <taxon>Eukaryota</taxon>
        <taxon>Sar</taxon>
        <taxon>Alveolata</taxon>
        <taxon>Apicomplexa</taxon>
        <taxon>Aconoidasida</taxon>
        <taxon>Piroplasmida</taxon>
        <taxon>Babesiidae</taxon>
        <taxon>Babesia</taxon>
    </lineage>
</organism>
<dbReference type="EMBL" id="FO082871">
    <property type="protein sequence ID" value="CCF72522.1"/>
    <property type="molecule type" value="Genomic_DNA"/>
</dbReference>
<proteinExistence type="predicted"/>
<evidence type="ECO:0000313" key="3">
    <source>
        <dbReference type="Proteomes" id="UP000002899"/>
    </source>
</evidence>
<reference evidence="2 3" key="3">
    <citation type="journal article" date="2016" name="Sci. Rep.">
        <title>Genome-wide diversity and gene expression profiling of Babesia microti isolates identify polymorphic genes that mediate host-pathogen interactions.</title>
        <authorList>
            <person name="Silva J.C."/>
            <person name="Cornillot E."/>
            <person name="McCracken C."/>
            <person name="Usmani-Brown S."/>
            <person name="Dwivedi A."/>
            <person name="Ifeonu O.O."/>
            <person name="Crabtree J."/>
            <person name="Gotia H.T."/>
            <person name="Virji A.Z."/>
            <person name="Reynes C."/>
            <person name="Colinge J."/>
            <person name="Kumar V."/>
            <person name="Lawres L."/>
            <person name="Pazzi J.E."/>
            <person name="Pablo J.V."/>
            <person name="Hung C."/>
            <person name="Brancato J."/>
            <person name="Kumari P."/>
            <person name="Orvis J."/>
            <person name="Tretina K."/>
            <person name="Chibucos M."/>
            <person name="Ott S."/>
            <person name="Sadzewicz L."/>
            <person name="Sengamalay N."/>
            <person name="Shetty A.C."/>
            <person name="Su Q."/>
            <person name="Tallon L."/>
            <person name="Fraser C.M."/>
            <person name="Frutos R."/>
            <person name="Molina D.M."/>
            <person name="Krause P.J."/>
            <person name="Ben Mamoun C."/>
        </authorList>
    </citation>
    <scope>NUCLEOTIDE SEQUENCE [LARGE SCALE GENOMIC DNA]</scope>
    <source>
        <strain evidence="2 3">RI</strain>
    </source>
</reference>
<dbReference type="OrthoDB" id="338622at2759"/>
<dbReference type="InterPro" id="IPR015943">
    <property type="entry name" value="WD40/YVTN_repeat-like_dom_sf"/>
</dbReference>
<keyword evidence="3" id="KW-1185">Reference proteome</keyword>
<dbReference type="KEGG" id="bmic:BMR1_01G00240"/>
<dbReference type="InterPro" id="IPR001680">
    <property type="entry name" value="WD40_rpt"/>
</dbReference>
<dbReference type="GO" id="GO:0005737">
    <property type="term" value="C:cytoplasm"/>
    <property type="evidence" value="ECO:0007669"/>
    <property type="project" value="TreeGrafter"/>
</dbReference>
<accession>I7J543</accession>
<dbReference type="InterPro" id="IPR049916">
    <property type="entry name" value="WDR72-like"/>
</dbReference>
<dbReference type="InterPro" id="IPR049546">
    <property type="entry name" value="WDR54_beta_prop"/>
</dbReference>
<feature type="domain" description="WD repeat-containing protein 54 beta-propeller" evidence="1">
    <location>
        <begin position="1243"/>
        <end position="1320"/>
    </location>
</feature>
<dbReference type="Proteomes" id="UP000002899">
    <property type="component" value="Chromosome I"/>
</dbReference>
<dbReference type="SMART" id="SM00320">
    <property type="entry name" value="WD40"/>
    <property type="match status" value="4"/>
</dbReference>
<dbReference type="PANTHER" id="PTHR44099">
    <property type="entry name" value="RABCONNECTIN-3B, ISOFORM A"/>
    <property type="match status" value="1"/>
</dbReference>
<dbReference type="SUPFAM" id="SSF50978">
    <property type="entry name" value="WD40 repeat-like"/>
    <property type="match status" value="1"/>
</dbReference>
<dbReference type="GeneID" id="24423132"/>
<dbReference type="InterPro" id="IPR011047">
    <property type="entry name" value="Quinoprotein_ADH-like_sf"/>
</dbReference>
<dbReference type="PANTHER" id="PTHR44099:SF4">
    <property type="entry name" value="RABCONNECTIN-3B, ISOFORM A"/>
    <property type="match status" value="1"/>
</dbReference>
<protein>
    <recommendedName>
        <fullName evidence="1">WD repeat-containing protein 54 beta-propeller domain-containing protein</fullName>
    </recommendedName>
</protein>
<dbReference type="Pfam" id="PF21031">
    <property type="entry name" value="WDR54"/>
    <property type="match status" value="1"/>
</dbReference>
<name>I7J543_BABMR</name>
<dbReference type="Gene3D" id="2.130.10.10">
    <property type="entry name" value="YVTN repeat-like/Quinoprotein amine dehydrogenase"/>
    <property type="match status" value="2"/>
</dbReference>